<keyword evidence="1" id="KW-1133">Transmembrane helix</keyword>
<evidence type="ECO:0000313" key="2">
    <source>
        <dbReference type="EMBL" id="ABX08130.1"/>
    </source>
</evidence>
<evidence type="ECO:0008006" key="4">
    <source>
        <dbReference type="Google" id="ProtNLM"/>
    </source>
</evidence>
<dbReference type="eggNOG" id="ENOG5032YDH">
    <property type="taxonomic scope" value="Bacteria"/>
</dbReference>
<gene>
    <name evidence="2" type="ordered locus">P9211_01991</name>
</gene>
<dbReference type="STRING" id="93059.P9211_01991"/>
<dbReference type="HOGENOM" id="CLU_187684_1_0_3"/>
<keyword evidence="3" id="KW-1185">Reference proteome</keyword>
<feature type="transmembrane region" description="Helical" evidence="1">
    <location>
        <begin position="36"/>
        <end position="57"/>
    </location>
</feature>
<keyword evidence="1" id="KW-0812">Transmembrane</keyword>
<proteinExistence type="predicted"/>
<reference evidence="2 3" key="1">
    <citation type="journal article" date="2007" name="PLoS Genet.">
        <title>Patterns and implications of gene gain and loss in the evolution of Prochlorococcus.</title>
        <authorList>
            <person name="Kettler G.C."/>
            <person name="Martiny A.C."/>
            <person name="Huang K."/>
            <person name="Zucker J."/>
            <person name="Coleman M.L."/>
            <person name="Rodrigue S."/>
            <person name="Chen F."/>
            <person name="Lapidus A."/>
            <person name="Ferriera S."/>
            <person name="Johnson J."/>
            <person name="Steglich C."/>
            <person name="Church G.M."/>
            <person name="Richardson P."/>
            <person name="Chisholm S.W."/>
        </authorList>
    </citation>
    <scope>NUCLEOTIDE SEQUENCE [LARGE SCALE GENOMIC DNA]</scope>
    <source>
        <strain evidence="3">MIT 9211</strain>
    </source>
</reference>
<evidence type="ECO:0000313" key="3">
    <source>
        <dbReference type="Proteomes" id="UP000000788"/>
    </source>
</evidence>
<organism evidence="2 3">
    <name type="scientific">Prochlorococcus marinus (strain MIT 9211)</name>
    <dbReference type="NCBI Taxonomy" id="93059"/>
    <lineage>
        <taxon>Bacteria</taxon>
        <taxon>Bacillati</taxon>
        <taxon>Cyanobacteriota</taxon>
        <taxon>Cyanophyceae</taxon>
        <taxon>Synechococcales</taxon>
        <taxon>Prochlorococcaceae</taxon>
        <taxon>Prochlorococcus</taxon>
    </lineage>
</organism>
<sequence length="63" mass="6810">MTENSFSKTSSAKKTPPPSFVKLAMKNMVRKGSQSLFHFGLTAIGFIGFILVIAALGRPNLPQ</sequence>
<dbReference type="KEGG" id="pmj:P9211_01991"/>
<name>A9BD42_PROM4</name>
<evidence type="ECO:0000256" key="1">
    <source>
        <dbReference type="SAM" id="Phobius"/>
    </source>
</evidence>
<dbReference type="InterPro" id="IPR021702">
    <property type="entry name" value="DUF3285"/>
</dbReference>
<keyword evidence="1" id="KW-0472">Membrane</keyword>
<dbReference type="OrthoDB" id="541636at2"/>
<accession>A9BD42</accession>
<dbReference type="Pfam" id="PF11688">
    <property type="entry name" value="DUF3285"/>
    <property type="match status" value="1"/>
</dbReference>
<dbReference type="EMBL" id="CP000878">
    <property type="protein sequence ID" value="ABX08130.1"/>
    <property type="molecule type" value="Genomic_DNA"/>
</dbReference>
<dbReference type="Proteomes" id="UP000000788">
    <property type="component" value="Chromosome"/>
</dbReference>
<protein>
    <recommendedName>
        <fullName evidence="4">DUF3285 domain-containing protein</fullName>
    </recommendedName>
</protein>
<dbReference type="AlphaFoldDB" id="A9BD42"/>
<dbReference type="RefSeq" id="WP_012194755.1">
    <property type="nucleotide sequence ID" value="NC_009976.1"/>
</dbReference>